<reference evidence="3" key="1">
    <citation type="journal article" date="2019" name="Int. J. Syst. Evol. Microbiol.">
        <title>The Global Catalogue of Microorganisms (GCM) 10K type strain sequencing project: providing services to taxonomists for standard genome sequencing and annotation.</title>
        <authorList>
            <consortium name="The Broad Institute Genomics Platform"/>
            <consortium name="The Broad Institute Genome Sequencing Center for Infectious Disease"/>
            <person name="Wu L."/>
            <person name="Ma J."/>
        </authorList>
    </citation>
    <scope>NUCLEOTIDE SEQUENCE [LARGE SCALE GENOMIC DNA]</scope>
    <source>
        <strain evidence="3">CECT 8288</strain>
    </source>
</reference>
<protein>
    <submittedName>
        <fullName evidence="2">FHA domain-containing protein</fullName>
    </submittedName>
</protein>
<dbReference type="Pfam" id="PF00498">
    <property type="entry name" value="FHA"/>
    <property type="match status" value="1"/>
</dbReference>
<name>A0ABV7WUL3_9GAMM</name>
<dbReference type="Proteomes" id="UP001595710">
    <property type="component" value="Unassembled WGS sequence"/>
</dbReference>
<dbReference type="RefSeq" id="WP_216001598.1">
    <property type="nucleotide sequence ID" value="NZ_JBHRYN010000013.1"/>
</dbReference>
<gene>
    <name evidence="2" type="ORF">ACFOND_12825</name>
</gene>
<accession>A0ABV7WUL3</accession>
<dbReference type="PANTHER" id="PTHR23308">
    <property type="entry name" value="NUCLEAR INHIBITOR OF PROTEIN PHOSPHATASE-1"/>
    <property type="match status" value="1"/>
</dbReference>
<dbReference type="InterPro" id="IPR050923">
    <property type="entry name" value="Cell_Proc_Reg/RNA_Proc"/>
</dbReference>
<evidence type="ECO:0000313" key="2">
    <source>
        <dbReference type="EMBL" id="MFC3702526.1"/>
    </source>
</evidence>
<sequence>MPLLMQIKDDVVQNKFPLDQKTMSIGRATDNDIQLDDSTVSANHAWLEYHPADDEQTQPYYRLIDLKSTNGSFVNEEKISEHTIHHNDIVRIGFVSFKFIDENEHRFEETAKVHKSWIPGVYYTKDK</sequence>
<evidence type="ECO:0000313" key="3">
    <source>
        <dbReference type="Proteomes" id="UP001595710"/>
    </source>
</evidence>
<feature type="domain" description="FHA" evidence="1">
    <location>
        <begin position="23"/>
        <end position="79"/>
    </location>
</feature>
<organism evidence="2 3">
    <name type="scientific">Reinekea marina</name>
    <dbReference type="NCBI Taxonomy" id="1310421"/>
    <lineage>
        <taxon>Bacteria</taxon>
        <taxon>Pseudomonadati</taxon>
        <taxon>Pseudomonadota</taxon>
        <taxon>Gammaproteobacteria</taxon>
        <taxon>Oceanospirillales</taxon>
        <taxon>Saccharospirillaceae</taxon>
        <taxon>Reinekea</taxon>
    </lineage>
</organism>
<proteinExistence type="predicted"/>
<dbReference type="SMART" id="SM00240">
    <property type="entry name" value="FHA"/>
    <property type="match status" value="1"/>
</dbReference>
<dbReference type="CDD" id="cd00060">
    <property type="entry name" value="FHA"/>
    <property type="match status" value="1"/>
</dbReference>
<dbReference type="EMBL" id="JBHRYN010000013">
    <property type="protein sequence ID" value="MFC3702526.1"/>
    <property type="molecule type" value="Genomic_DNA"/>
</dbReference>
<keyword evidence="3" id="KW-1185">Reference proteome</keyword>
<dbReference type="PROSITE" id="PS50006">
    <property type="entry name" value="FHA_DOMAIN"/>
    <property type="match status" value="1"/>
</dbReference>
<comment type="caution">
    <text evidence="2">The sequence shown here is derived from an EMBL/GenBank/DDBJ whole genome shotgun (WGS) entry which is preliminary data.</text>
</comment>
<dbReference type="InterPro" id="IPR000253">
    <property type="entry name" value="FHA_dom"/>
</dbReference>
<evidence type="ECO:0000259" key="1">
    <source>
        <dbReference type="PROSITE" id="PS50006"/>
    </source>
</evidence>